<keyword evidence="1" id="KW-0472">Membrane</keyword>
<feature type="domain" description="SMODS and SLOG-associating 2TM effector" evidence="2">
    <location>
        <begin position="6"/>
        <end position="100"/>
    </location>
</feature>
<reference evidence="3 4" key="1">
    <citation type="submission" date="2018-03" db="EMBL/GenBank/DDBJ databases">
        <title>Whole genome sequencing of Histamine producing bacteria.</title>
        <authorList>
            <person name="Butler K."/>
        </authorList>
    </citation>
    <scope>NUCLEOTIDE SEQUENCE [LARGE SCALE GENOMIC DNA]</scope>
    <source>
        <strain evidence="3 4">DSM 23343</strain>
    </source>
</reference>
<keyword evidence="1" id="KW-1133">Transmembrane helix</keyword>
<gene>
    <name evidence="3" type="ORF">C0W81_18500</name>
</gene>
<evidence type="ECO:0000313" key="3">
    <source>
        <dbReference type="EMBL" id="PST97988.1"/>
    </source>
</evidence>
<dbReference type="Proteomes" id="UP000241858">
    <property type="component" value="Unassembled WGS sequence"/>
</dbReference>
<dbReference type="InterPro" id="IPR041115">
    <property type="entry name" value="SLATT_5"/>
</dbReference>
<dbReference type="AlphaFoldDB" id="A0A2T3HT56"/>
<feature type="transmembrane region" description="Helical" evidence="1">
    <location>
        <begin position="35"/>
        <end position="56"/>
    </location>
</feature>
<sequence>MDIALSTAINKLRNQIWFTRKSRIRASERILKNHVHSNSILIWYSFLTFTLSIFLIKKPNYLGDNADVVMTIATGFVFTLSLFVPQLDMKNRYEKLKDNYI</sequence>
<dbReference type="Pfam" id="PF18160">
    <property type="entry name" value="SLATT_5"/>
    <property type="match status" value="1"/>
</dbReference>
<proteinExistence type="predicted"/>
<dbReference type="NCBIfam" id="NF033631">
    <property type="entry name" value="SLATT_5"/>
    <property type="match status" value="1"/>
</dbReference>
<protein>
    <recommendedName>
        <fullName evidence="2">SMODS and SLOG-associating 2TM effector domain-containing protein</fullName>
    </recommendedName>
</protein>
<keyword evidence="1" id="KW-0812">Transmembrane</keyword>
<evidence type="ECO:0000256" key="1">
    <source>
        <dbReference type="SAM" id="Phobius"/>
    </source>
</evidence>
<feature type="non-terminal residue" evidence="3">
    <location>
        <position position="101"/>
    </location>
</feature>
<dbReference type="EMBL" id="PYLY01000056">
    <property type="protein sequence ID" value="PST97988.1"/>
    <property type="molecule type" value="Genomic_DNA"/>
</dbReference>
<evidence type="ECO:0000259" key="2">
    <source>
        <dbReference type="Pfam" id="PF18160"/>
    </source>
</evidence>
<feature type="transmembrane region" description="Helical" evidence="1">
    <location>
        <begin position="68"/>
        <end position="87"/>
    </location>
</feature>
<organism evidence="3 4">
    <name type="scientific">Photobacterium aquimaris</name>
    <dbReference type="NCBI Taxonomy" id="512643"/>
    <lineage>
        <taxon>Bacteria</taxon>
        <taxon>Pseudomonadati</taxon>
        <taxon>Pseudomonadota</taxon>
        <taxon>Gammaproteobacteria</taxon>
        <taxon>Vibrionales</taxon>
        <taxon>Vibrionaceae</taxon>
        <taxon>Photobacterium</taxon>
    </lineage>
</organism>
<dbReference type="RefSeq" id="WP_162843102.1">
    <property type="nucleotide sequence ID" value="NZ_PYLY01000056.1"/>
</dbReference>
<evidence type="ECO:0000313" key="4">
    <source>
        <dbReference type="Proteomes" id="UP000241858"/>
    </source>
</evidence>
<comment type="caution">
    <text evidence="3">The sequence shown here is derived from an EMBL/GenBank/DDBJ whole genome shotgun (WGS) entry which is preliminary data.</text>
</comment>
<accession>A0A2T3HT56</accession>
<name>A0A2T3HT56_9GAMM</name>